<accession>A0A1E7P6R4</accession>
<evidence type="ECO:0000313" key="2">
    <source>
        <dbReference type="EMBL" id="AOV09427.1"/>
    </source>
</evidence>
<reference evidence="2" key="1">
    <citation type="submission" date="2016-09" db="EMBL/GenBank/DDBJ databases">
        <title>Complete genome of Campylobacter jejuni subsp. jejuni str.MTVDSCj13, Isolated from a Naturally Colonized Farm-Raised Chicken.</title>
        <authorList>
            <person name="Taveirne M.E."/>
            <person name="Parker C.T."/>
            <person name="Huynh S."/>
            <person name="DiRita V.J."/>
        </authorList>
    </citation>
    <scope>NUCLEOTIDE SEQUENCE</scope>
    <source>
        <strain evidence="2">MTVDSCj13</strain>
        <plasmid evidence="2">pMTVDSCj13-1</plasmid>
    </source>
</reference>
<gene>
    <name evidence="4" type="ORF">B7A03_09220</name>
    <name evidence="2" type="ORF">MTVDSCj13_a0004</name>
    <name evidence="3" type="ORF">MTVDSCj16_a0004</name>
</gene>
<organism evidence="3">
    <name type="scientific">Campylobacter jejuni</name>
    <dbReference type="NCBI Taxonomy" id="197"/>
    <lineage>
        <taxon>Bacteria</taxon>
        <taxon>Pseudomonadati</taxon>
        <taxon>Campylobacterota</taxon>
        <taxon>Epsilonproteobacteria</taxon>
        <taxon>Campylobacterales</taxon>
        <taxon>Campylobacteraceae</taxon>
        <taxon>Campylobacter</taxon>
    </lineage>
</organism>
<reference evidence="4 5" key="3">
    <citation type="submission" date="2018-05" db="EMBL/GenBank/DDBJ databases">
        <authorList>
            <consortium name="NARMS: The National Antimicrobial Resistance Monitoring System"/>
        </authorList>
    </citation>
    <scope>NUCLEOTIDE SEQUENCE [LARGE SCALE GENOMIC DNA]</scope>
    <source>
        <strain evidence="4 5">CVM N62988</strain>
    </source>
</reference>
<evidence type="ECO:0000313" key="5">
    <source>
        <dbReference type="Proteomes" id="UP000392616"/>
    </source>
</evidence>
<dbReference type="EMBL" id="CP017419">
    <property type="protein sequence ID" value="AOV09476.1"/>
    <property type="molecule type" value="Genomic_DNA"/>
</dbReference>
<dbReference type="CDD" id="cd00093">
    <property type="entry name" value="HTH_XRE"/>
    <property type="match status" value="1"/>
</dbReference>
<dbReference type="EMBL" id="AACHYE010000027">
    <property type="protein sequence ID" value="EAK6414176.1"/>
    <property type="molecule type" value="Genomic_DNA"/>
</dbReference>
<sequence length="314" mass="37167">MFKEVCNTLGMSRTELAEKLGLSKTTIDSWSDSSRISKTAKVALELMLENYKLRSTIKNFQDGFASLNSYNLGENMMNNVFSKDHNDLINRINHIFNELKLSEITCSRAMGESNYAKINQILNFKMYPDFDFLEKFALRFKINHNWLLTGEGSPFASDLIKSNFNSQFIKEAEEFDRIYIVTSKNNLDHTRIIVINRNNEFGLYQTYFCIGSNFIMEARECSDLCDLYEFYQKFKYKISCLEFNEDDYRKLLSLKYYPKNILDRGQTSYMLFDLFDLREDDKERYGEFFEKCINIIKSTLKDRENRRIERNGIN</sequence>
<dbReference type="RefSeq" id="WP_057037328.1">
    <property type="nucleotide sequence ID" value="NZ_CAXXBM010000011.1"/>
</dbReference>
<dbReference type="Proteomes" id="UP000392616">
    <property type="component" value="Unassembled WGS sequence"/>
</dbReference>
<feature type="domain" description="HTH cro/C1-type" evidence="1">
    <location>
        <begin position="2"/>
        <end position="30"/>
    </location>
</feature>
<geneLocation type="plasmid" evidence="2">
    <name>pMTVDSCj13-1</name>
</geneLocation>
<evidence type="ECO:0000313" key="4">
    <source>
        <dbReference type="EMBL" id="EAK6414176.1"/>
    </source>
</evidence>
<protein>
    <submittedName>
        <fullName evidence="4">Transcriptional regulator</fullName>
    </submittedName>
</protein>
<dbReference type="InterPro" id="IPR001387">
    <property type="entry name" value="Cro/C1-type_HTH"/>
</dbReference>
<dbReference type="AlphaFoldDB" id="A0A1E7P6R4"/>
<dbReference type="EMBL" id="CP017418">
    <property type="protein sequence ID" value="AOV09427.1"/>
    <property type="molecule type" value="Genomic_DNA"/>
</dbReference>
<geneLocation type="plasmid" evidence="3">
    <name>pMTVDSCj16-1</name>
</geneLocation>
<proteinExistence type="predicted"/>
<dbReference type="PROSITE" id="PS50943">
    <property type="entry name" value="HTH_CROC1"/>
    <property type="match status" value="1"/>
</dbReference>
<name>A0A1E7P6R4_CAMJU</name>
<evidence type="ECO:0000259" key="1">
    <source>
        <dbReference type="PROSITE" id="PS50943"/>
    </source>
</evidence>
<keyword evidence="3" id="KW-0614">Plasmid</keyword>
<reference evidence="3" key="2">
    <citation type="submission" date="2016-09" db="EMBL/GenBank/DDBJ databases">
        <title>Complete genome of Campylobacter jejuni subsp. jejuni str.MTVDSCj16, Isolated from a Naturally Colonized Farm-Raised Chicken.</title>
        <authorList>
            <person name="Taveirne M.E."/>
            <person name="Parker C.T."/>
            <person name="Huynh S."/>
            <person name="DiRita V.J."/>
        </authorList>
    </citation>
    <scope>NUCLEOTIDE SEQUENCE</scope>
    <source>
        <strain evidence="3">MTVDSCj16</strain>
        <plasmid evidence="3">pMTVDSCj16-1</plasmid>
    </source>
</reference>
<evidence type="ECO:0000313" key="3">
    <source>
        <dbReference type="EMBL" id="AOV09476.1"/>
    </source>
</evidence>